<dbReference type="PROSITE" id="PS50883">
    <property type="entry name" value="EAL"/>
    <property type="match status" value="1"/>
</dbReference>
<reference evidence="3 4" key="1">
    <citation type="submission" date="2021-01" db="EMBL/GenBank/DDBJ databases">
        <title>Actinoplanes sp. nov. LDG1-06 isolated from lichen.</title>
        <authorList>
            <person name="Saeng-In P."/>
            <person name="Phongsopitanun W."/>
            <person name="Kanchanasin P."/>
            <person name="Yuki M."/>
            <person name="Kudo T."/>
            <person name="Ohkuma M."/>
            <person name="Tanasupawat S."/>
        </authorList>
    </citation>
    <scope>NUCLEOTIDE SEQUENCE [LARGE SCALE GENOMIC DNA]</scope>
    <source>
        <strain evidence="3 4">LDG1-06</strain>
    </source>
</reference>
<evidence type="ECO:0000259" key="2">
    <source>
        <dbReference type="PROSITE" id="PS50887"/>
    </source>
</evidence>
<dbReference type="PANTHER" id="PTHR44757:SF2">
    <property type="entry name" value="BIOFILM ARCHITECTURE MAINTENANCE PROTEIN MBAA"/>
    <property type="match status" value="1"/>
</dbReference>
<sequence>MRPARADLQPVLATDQLTEFLSAVADRPAGPAAHHAAVECAARALDADVAILMIDGGVVASIGLPADQVPAYTLAEIAVGRRASLDLGDGRYAVTFATISGTSPGVLVLGRVSSPFTAEEVCLLRGMARVLELSLQSLHVIESERRYAEENGRLLGYLDHGRRVFEELGNVQRAIGRRMPVPQVFDMVAAAVRDLLGVDMVAISLLDRDDLSVGSVVASTGVPADVAAKLQRVPVTAGGVSGLAILGDELIAVEDYTTSPIALSPMTSAHLRSIMATPVHENGQVSGSIAVGTYGRPRDWDKPAREILQAFADHLSLALTDARTQEAMNQAFLDALTGLATRALFQTRLEETLSPTGPGGAVLFVDLDRFKVVNDSLGHAAGDKLLTGVASRIQSCLREGDTAARLGGDEFAVLLPGLNSAAEAMPIADRILTALREPFDLLGAETFISSSIGVAFSAPAEHAGSVLMVHADLAMYQAKKLGKDRYEVFEPAMQEAFQAHIALEADLRRAVLRHEFELRYQPIVHLRTNEITGVEALIRWMHPERGIVPPMDFIPLAEETGMIVPIGEWVLREATTRVAEWNARREGPPLTVSVNLSAVQLDQASLIQVVESALTDAHLPASQLVLELTESLLVDHRPATLRRLEELKALGLRLAIDDFGTGYSSLAYLRRFPVDIIKIDKSFVDDVVDEPTAAALTHGIIQLGRALQLSTVAEGIEHAGQLTSLAGGNCEMGQGYYFAEPLTGAALNDLLFP</sequence>
<dbReference type="PROSITE" id="PS50887">
    <property type="entry name" value="GGDEF"/>
    <property type="match status" value="1"/>
</dbReference>
<dbReference type="Gene3D" id="3.30.450.40">
    <property type="match status" value="1"/>
</dbReference>
<dbReference type="Pfam" id="PF00990">
    <property type="entry name" value="GGDEF"/>
    <property type="match status" value="1"/>
</dbReference>
<dbReference type="Gene3D" id="3.30.70.270">
    <property type="match status" value="1"/>
</dbReference>
<dbReference type="InterPro" id="IPR029787">
    <property type="entry name" value="Nucleotide_cyclase"/>
</dbReference>
<comment type="caution">
    <text evidence="3">The sequence shown here is derived from an EMBL/GenBank/DDBJ whole genome shotgun (WGS) entry which is preliminary data.</text>
</comment>
<keyword evidence="4" id="KW-1185">Reference proteome</keyword>
<feature type="domain" description="GGDEF" evidence="2">
    <location>
        <begin position="358"/>
        <end position="491"/>
    </location>
</feature>
<name>A0ABS2AE87_9ACTN</name>
<dbReference type="InterPro" id="IPR035919">
    <property type="entry name" value="EAL_sf"/>
</dbReference>
<dbReference type="InterPro" id="IPR052155">
    <property type="entry name" value="Biofilm_reg_signaling"/>
</dbReference>
<dbReference type="InterPro" id="IPR043128">
    <property type="entry name" value="Rev_trsase/Diguanyl_cyclase"/>
</dbReference>
<dbReference type="Pfam" id="PF01590">
    <property type="entry name" value="GAF"/>
    <property type="match status" value="1"/>
</dbReference>
<dbReference type="InterPro" id="IPR029016">
    <property type="entry name" value="GAF-like_dom_sf"/>
</dbReference>
<evidence type="ECO:0000313" key="3">
    <source>
        <dbReference type="EMBL" id="MBM2618142.1"/>
    </source>
</evidence>
<dbReference type="InterPro" id="IPR000160">
    <property type="entry name" value="GGDEF_dom"/>
</dbReference>
<dbReference type="InterPro" id="IPR003018">
    <property type="entry name" value="GAF"/>
</dbReference>
<protein>
    <submittedName>
        <fullName evidence="3">EAL domain-containing protein</fullName>
    </submittedName>
</protein>
<dbReference type="Proteomes" id="UP000632138">
    <property type="component" value="Unassembled WGS sequence"/>
</dbReference>
<dbReference type="SMART" id="SM00065">
    <property type="entry name" value="GAF"/>
    <property type="match status" value="1"/>
</dbReference>
<feature type="domain" description="EAL" evidence="1">
    <location>
        <begin position="500"/>
        <end position="753"/>
    </location>
</feature>
<dbReference type="SUPFAM" id="SSF55073">
    <property type="entry name" value="Nucleotide cyclase"/>
    <property type="match status" value="1"/>
</dbReference>
<dbReference type="SMART" id="SM00052">
    <property type="entry name" value="EAL"/>
    <property type="match status" value="1"/>
</dbReference>
<dbReference type="CDD" id="cd01948">
    <property type="entry name" value="EAL"/>
    <property type="match status" value="1"/>
</dbReference>
<dbReference type="SMART" id="SM00267">
    <property type="entry name" value="GGDEF"/>
    <property type="match status" value="1"/>
</dbReference>
<dbReference type="SUPFAM" id="SSF55781">
    <property type="entry name" value="GAF domain-like"/>
    <property type="match status" value="1"/>
</dbReference>
<dbReference type="SUPFAM" id="SSF141868">
    <property type="entry name" value="EAL domain-like"/>
    <property type="match status" value="1"/>
</dbReference>
<dbReference type="CDD" id="cd01949">
    <property type="entry name" value="GGDEF"/>
    <property type="match status" value="1"/>
</dbReference>
<dbReference type="PANTHER" id="PTHR44757">
    <property type="entry name" value="DIGUANYLATE CYCLASE DGCP"/>
    <property type="match status" value="1"/>
</dbReference>
<dbReference type="Pfam" id="PF00563">
    <property type="entry name" value="EAL"/>
    <property type="match status" value="1"/>
</dbReference>
<dbReference type="EMBL" id="JAENHP010000006">
    <property type="protein sequence ID" value="MBM2618142.1"/>
    <property type="molecule type" value="Genomic_DNA"/>
</dbReference>
<dbReference type="InterPro" id="IPR001633">
    <property type="entry name" value="EAL_dom"/>
</dbReference>
<evidence type="ECO:0000313" key="4">
    <source>
        <dbReference type="Proteomes" id="UP000632138"/>
    </source>
</evidence>
<evidence type="ECO:0000259" key="1">
    <source>
        <dbReference type="PROSITE" id="PS50883"/>
    </source>
</evidence>
<dbReference type="NCBIfam" id="TIGR00254">
    <property type="entry name" value="GGDEF"/>
    <property type="match status" value="1"/>
</dbReference>
<proteinExistence type="predicted"/>
<accession>A0ABS2AE87</accession>
<organism evidence="3 4">
    <name type="scientific">Paractinoplanes ovalisporus</name>
    <dbReference type="NCBI Taxonomy" id="2810368"/>
    <lineage>
        <taxon>Bacteria</taxon>
        <taxon>Bacillati</taxon>
        <taxon>Actinomycetota</taxon>
        <taxon>Actinomycetes</taxon>
        <taxon>Micromonosporales</taxon>
        <taxon>Micromonosporaceae</taxon>
        <taxon>Paractinoplanes</taxon>
    </lineage>
</organism>
<gene>
    <name evidence="3" type="ORF">JIG36_21525</name>
</gene>
<dbReference type="Gene3D" id="3.20.20.450">
    <property type="entry name" value="EAL domain"/>
    <property type="match status" value="1"/>
</dbReference>